<evidence type="ECO:0000259" key="12">
    <source>
        <dbReference type="Pfam" id="PF02223"/>
    </source>
</evidence>
<feature type="region of interest" description="Disordered" evidence="11">
    <location>
        <begin position="159"/>
        <end position="178"/>
    </location>
</feature>
<protein>
    <recommendedName>
        <fullName evidence="3 10">Thymidylate kinase</fullName>
        <ecNumber evidence="2 10">2.7.4.9</ecNumber>
    </recommendedName>
    <alternativeName>
        <fullName evidence="10">dTMP kinase</fullName>
    </alternativeName>
</protein>
<dbReference type="InterPro" id="IPR039430">
    <property type="entry name" value="Thymidylate_kin-like_dom"/>
</dbReference>
<evidence type="ECO:0000256" key="5">
    <source>
        <dbReference type="ARBA" id="ARBA00022727"/>
    </source>
</evidence>
<dbReference type="CDD" id="cd01672">
    <property type="entry name" value="TMPK"/>
    <property type="match status" value="1"/>
</dbReference>
<evidence type="ECO:0000256" key="8">
    <source>
        <dbReference type="ARBA" id="ARBA00022840"/>
    </source>
</evidence>
<proteinExistence type="inferred from homology"/>
<evidence type="ECO:0000256" key="10">
    <source>
        <dbReference type="HAMAP-Rule" id="MF_00165"/>
    </source>
</evidence>
<reference evidence="14" key="1">
    <citation type="journal article" date="2019" name="Int. J. Syst. Evol. Microbiol.">
        <title>The Global Catalogue of Microorganisms (GCM) 10K type strain sequencing project: providing services to taxonomists for standard genome sequencing and annotation.</title>
        <authorList>
            <consortium name="The Broad Institute Genomics Platform"/>
            <consortium name="The Broad Institute Genome Sequencing Center for Infectious Disease"/>
            <person name="Wu L."/>
            <person name="Ma J."/>
        </authorList>
    </citation>
    <scope>NUCLEOTIDE SEQUENCE [LARGE SCALE GENOMIC DNA]</scope>
    <source>
        <strain evidence="14">JCM 32206</strain>
    </source>
</reference>
<keyword evidence="7 10" id="KW-0418">Kinase</keyword>
<keyword evidence="6 10" id="KW-0547">Nucleotide-binding</keyword>
<dbReference type="HAMAP" id="MF_00165">
    <property type="entry name" value="Thymidylate_kinase"/>
    <property type="match status" value="1"/>
</dbReference>
<dbReference type="SUPFAM" id="SSF52540">
    <property type="entry name" value="P-loop containing nucleoside triphosphate hydrolases"/>
    <property type="match status" value="1"/>
</dbReference>
<dbReference type="EMBL" id="BAABFB010000018">
    <property type="protein sequence ID" value="GAA4473224.1"/>
    <property type="molecule type" value="Genomic_DNA"/>
</dbReference>
<dbReference type="Pfam" id="PF02223">
    <property type="entry name" value="Thymidylate_kin"/>
    <property type="match status" value="1"/>
</dbReference>
<sequence>MALPWAIVGILIALEGLDGAGKRTLSNALVAAWRADGSTVATLAFPRYGVSACADLGAEALHGRHGDTAGSVNAMALLWALDRRDAADELRELIATHDVVLLDRYVASNAAYTAARKHEGADGPSVDWIEELEFGRFDLPRPDLQILLQVPVELAARRAKDRAGTEADRQRDAYERDAGLQERTGEVYDGLAARAWISRWTVVGADVDPAQLAAQVTNERRAASGVTR</sequence>
<evidence type="ECO:0000256" key="3">
    <source>
        <dbReference type="ARBA" id="ARBA00017144"/>
    </source>
</evidence>
<dbReference type="PANTHER" id="PTHR10344">
    <property type="entry name" value="THYMIDYLATE KINASE"/>
    <property type="match status" value="1"/>
</dbReference>
<comment type="function">
    <text evidence="10">Phosphorylation of dTMP to form dTDP in both de novo and salvage pathways of dTTP synthesis.</text>
</comment>
<dbReference type="Proteomes" id="UP001501183">
    <property type="component" value="Unassembled WGS sequence"/>
</dbReference>
<comment type="similarity">
    <text evidence="1 10">Belongs to the thymidylate kinase family.</text>
</comment>
<evidence type="ECO:0000256" key="6">
    <source>
        <dbReference type="ARBA" id="ARBA00022741"/>
    </source>
</evidence>
<keyword evidence="5 10" id="KW-0545">Nucleotide biosynthesis</keyword>
<keyword evidence="8 10" id="KW-0067">ATP-binding</keyword>
<dbReference type="NCBIfam" id="NF005923">
    <property type="entry name" value="PRK07933.1"/>
    <property type="match status" value="1"/>
</dbReference>
<dbReference type="GO" id="GO:0016301">
    <property type="term" value="F:kinase activity"/>
    <property type="evidence" value="ECO:0007669"/>
    <property type="project" value="UniProtKB-KW"/>
</dbReference>
<dbReference type="InterPro" id="IPR027417">
    <property type="entry name" value="P-loop_NTPase"/>
</dbReference>
<keyword evidence="14" id="KW-1185">Reference proteome</keyword>
<evidence type="ECO:0000313" key="13">
    <source>
        <dbReference type="EMBL" id="GAA4473224.1"/>
    </source>
</evidence>
<dbReference type="InterPro" id="IPR018094">
    <property type="entry name" value="Thymidylate_kinase"/>
</dbReference>
<dbReference type="PROSITE" id="PS01331">
    <property type="entry name" value="THYMIDYLATE_KINASE"/>
    <property type="match status" value="1"/>
</dbReference>
<name>A0ABP8NTL2_9NOCA</name>
<organism evidence="13 14">
    <name type="scientific">Rhodococcus olei</name>
    <dbReference type="NCBI Taxonomy" id="2161675"/>
    <lineage>
        <taxon>Bacteria</taxon>
        <taxon>Bacillati</taxon>
        <taxon>Actinomycetota</taxon>
        <taxon>Actinomycetes</taxon>
        <taxon>Mycobacteriales</taxon>
        <taxon>Nocardiaceae</taxon>
        <taxon>Rhodococcus</taxon>
    </lineage>
</organism>
<dbReference type="Gene3D" id="3.40.50.300">
    <property type="entry name" value="P-loop containing nucleotide triphosphate hydrolases"/>
    <property type="match status" value="1"/>
</dbReference>
<accession>A0ABP8NTL2</accession>
<comment type="caution">
    <text evidence="10">Lacks conserved residue(s) required for the propagation of feature annotation.</text>
</comment>
<feature type="domain" description="Thymidylate kinase-like" evidence="12">
    <location>
        <begin position="14"/>
        <end position="192"/>
    </location>
</feature>
<evidence type="ECO:0000256" key="11">
    <source>
        <dbReference type="SAM" id="MobiDB-lite"/>
    </source>
</evidence>
<comment type="caution">
    <text evidence="13">The sequence shown here is derived from an EMBL/GenBank/DDBJ whole genome shotgun (WGS) entry which is preliminary data.</text>
</comment>
<evidence type="ECO:0000256" key="2">
    <source>
        <dbReference type="ARBA" id="ARBA00012980"/>
    </source>
</evidence>
<evidence type="ECO:0000256" key="4">
    <source>
        <dbReference type="ARBA" id="ARBA00022679"/>
    </source>
</evidence>
<evidence type="ECO:0000256" key="9">
    <source>
        <dbReference type="ARBA" id="ARBA00048743"/>
    </source>
</evidence>
<comment type="catalytic activity">
    <reaction evidence="9 10">
        <text>dTMP + ATP = dTDP + ADP</text>
        <dbReference type="Rhea" id="RHEA:13517"/>
        <dbReference type="ChEBI" id="CHEBI:30616"/>
        <dbReference type="ChEBI" id="CHEBI:58369"/>
        <dbReference type="ChEBI" id="CHEBI:63528"/>
        <dbReference type="ChEBI" id="CHEBI:456216"/>
        <dbReference type="EC" id="2.7.4.9"/>
    </reaction>
</comment>
<dbReference type="PANTHER" id="PTHR10344:SF4">
    <property type="entry name" value="UMP-CMP KINASE 2, MITOCHONDRIAL"/>
    <property type="match status" value="1"/>
</dbReference>
<dbReference type="EC" id="2.7.4.9" evidence="2 10"/>
<gene>
    <name evidence="10" type="primary">tmk</name>
    <name evidence="13" type="ORF">GCM10023094_06560</name>
</gene>
<dbReference type="InterPro" id="IPR018095">
    <property type="entry name" value="Thymidylate_kin_CS"/>
</dbReference>
<evidence type="ECO:0000313" key="14">
    <source>
        <dbReference type="Proteomes" id="UP001501183"/>
    </source>
</evidence>
<keyword evidence="4 10" id="KW-0808">Transferase</keyword>
<evidence type="ECO:0000256" key="7">
    <source>
        <dbReference type="ARBA" id="ARBA00022777"/>
    </source>
</evidence>
<evidence type="ECO:0000256" key="1">
    <source>
        <dbReference type="ARBA" id="ARBA00009776"/>
    </source>
</evidence>